<feature type="region of interest" description="Disordered" evidence="5">
    <location>
        <begin position="1"/>
        <end position="24"/>
    </location>
</feature>
<dbReference type="InterPro" id="IPR008271">
    <property type="entry name" value="Ser/Thr_kinase_AS"/>
</dbReference>
<dbReference type="InterPro" id="IPR000253">
    <property type="entry name" value="FHA_dom"/>
</dbReference>
<feature type="domain" description="FHA" evidence="6">
    <location>
        <begin position="68"/>
        <end position="122"/>
    </location>
</feature>
<keyword evidence="3 4" id="KW-0067">ATP-binding</keyword>
<dbReference type="Gene3D" id="1.10.510.10">
    <property type="entry name" value="Transferase(Phosphotransferase) domain 1"/>
    <property type="match status" value="1"/>
</dbReference>
<dbReference type="HOGENOM" id="CLU_000288_63_47_1"/>
<gene>
    <name evidence="8" type="ORF">PILCRDRAFT_823960</name>
</gene>
<dbReference type="FunCoup" id="A0A0C3FG96">
    <property type="interactions" value="532"/>
</dbReference>
<dbReference type="FunFam" id="1.10.510.10:FF:000571">
    <property type="entry name" value="Maternal embryonic leucine zipper kinase"/>
    <property type="match status" value="1"/>
</dbReference>
<dbReference type="SMART" id="SM00240">
    <property type="entry name" value="FHA"/>
    <property type="match status" value="1"/>
</dbReference>
<dbReference type="CDD" id="cd05117">
    <property type="entry name" value="STKc_CAMK"/>
    <property type="match status" value="1"/>
</dbReference>
<proteinExistence type="inferred from homology"/>
<dbReference type="InterPro" id="IPR017441">
    <property type="entry name" value="Protein_kinase_ATP_BS"/>
</dbReference>
<evidence type="ECO:0000256" key="2">
    <source>
        <dbReference type="ARBA" id="ARBA00022741"/>
    </source>
</evidence>
<accession>A0A0C3FG96</accession>
<dbReference type="Pfam" id="PF00069">
    <property type="entry name" value="Pkinase"/>
    <property type="match status" value="1"/>
</dbReference>
<dbReference type="PROSITE" id="PS50006">
    <property type="entry name" value="FHA_DOMAIN"/>
    <property type="match status" value="1"/>
</dbReference>
<dbReference type="PANTHER" id="PTHR24347">
    <property type="entry name" value="SERINE/THREONINE-PROTEIN KINASE"/>
    <property type="match status" value="1"/>
</dbReference>
<dbReference type="InterPro" id="IPR008984">
    <property type="entry name" value="SMAD_FHA_dom_sf"/>
</dbReference>
<dbReference type="AlphaFoldDB" id="A0A0C3FG96"/>
<reference evidence="8 9" key="1">
    <citation type="submission" date="2014-04" db="EMBL/GenBank/DDBJ databases">
        <authorList>
            <consortium name="DOE Joint Genome Institute"/>
            <person name="Kuo A."/>
            <person name="Tarkka M."/>
            <person name="Buscot F."/>
            <person name="Kohler A."/>
            <person name="Nagy L.G."/>
            <person name="Floudas D."/>
            <person name="Copeland A."/>
            <person name="Barry K.W."/>
            <person name="Cichocki N."/>
            <person name="Veneault-Fourrey C."/>
            <person name="LaButti K."/>
            <person name="Lindquist E.A."/>
            <person name="Lipzen A."/>
            <person name="Lundell T."/>
            <person name="Morin E."/>
            <person name="Murat C."/>
            <person name="Sun H."/>
            <person name="Tunlid A."/>
            <person name="Henrissat B."/>
            <person name="Grigoriev I.V."/>
            <person name="Hibbett D.S."/>
            <person name="Martin F."/>
            <person name="Nordberg H.P."/>
            <person name="Cantor M.N."/>
            <person name="Hua S.X."/>
        </authorList>
    </citation>
    <scope>NUCLEOTIDE SEQUENCE [LARGE SCALE GENOMIC DNA]</scope>
    <source>
        <strain evidence="8 9">F 1598</strain>
    </source>
</reference>
<evidence type="ECO:0000313" key="9">
    <source>
        <dbReference type="Proteomes" id="UP000054166"/>
    </source>
</evidence>
<evidence type="ECO:0000259" key="6">
    <source>
        <dbReference type="PROSITE" id="PS50006"/>
    </source>
</evidence>
<dbReference type="Pfam" id="PF00498">
    <property type="entry name" value="FHA"/>
    <property type="match status" value="1"/>
</dbReference>
<feature type="domain" description="Protein kinase" evidence="7">
    <location>
        <begin position="173"/>
        <end position="447"/>
    </location>
</feature>
<dbReference type="GO" id="GO:0005524">
    <property type="term" value="F:ATP binding"/>
    <property type="evidence" value="ECO:0007669"/>
    <property type="project" value="UniProtKB-UniRule"/>
</dbReference>
<dbReference type="Proteomes" id="UP000054166">
    <property type="component" value="Unassembled WGS sequence"/>
</dbReference>
<dbReference type="GO" id="GO:0004672">
    <property type="term" value="F:protein kinase activity"/>
    <property type="evidence" value="ECO:0007669"/>
    <property type="project" value="InterPro"/>
</dbReference>
<organism evidence="8 9">
    <name type="scientific">Piloderma croceum (strain F 1598)</name>
    <dbReference type="NCBI Taxonomy" id="765440"/>
    <lineage>
        <taxon>Eukaryota</taxon>
        <taxon>Fungi</taxon>
        <taxon>Dikarya</taxon>
        <taxon>Basidiomycota</taxon>
        <taxon>Agaricomycotina</taxon>
        <taxon>Agaricomycetes</taxon>
        <taxon>Agaricomycetidae</taxon>
        <taxon>Atheliales</taxon>
        <taxon>Atheliaceae</taxon>
        <taxon>Piloderma</taxon>
    </lineage>
</organism>
<reference evidence="9" key="2">
    <citation type="submission" date="2015-01" db="EMBL/GenBank/DDBJ databases">
        <title>Evolutionary Origins and Diversification of the Mycorrhizal Mutualists.</title>
        <authorList>
            <consortium name="DOE Joint Genome Institute"/>
            <consortium name="Mycorrhizal Genomics Consortium"/>
            <person name="Kohler A."/>
            <person name="Kuo A."/>
            <person name="Nagy L.G."/>
            <person name="Floudas D."/>
            <person name="Copeland A."/>
            <person name="Barry K.W."/>
            <person name="Cichocki N."/>
            <person name="Veneault-Fourrey C."/>
            <person name="LaButti K."/>
            <person name="Lindquist E.A."/>
            <person name="Lipzen A."/>
            <person name="Lundell T."/>
            <person name="Morin E."/>
            <person name="Murat C."/>
            <person name="Riley R."/>
            <person name="Ohm R."/>
            <person name="Sun H."/>
            <person name="Tunlid A."/>
            <person name="Henrissat B."/>
            <person name="Grigoriev I.V."/>
            <person name="Hibbett D.S."/>
            <person name="Martin F."/>
        </authorList>
    </citation>
    <scope>NUCLEOTIDE SEQUENCE [LARGE SCALE GENOMIC DNA]</scope>
    <source>
        <strain evidence="9">F 1598</strain>
    </source>
</reference>
<keyword evidence="9" id="KW-1185">Reference proteome</keyword>
<evidence type="ECO:0000256" key="1">
    <source>
        <dbReference type="ARBA" id="ARBA00005575"/>
    </source>
</evidence>
<dbReference type="OrthoDB" id="10252171at2759"/>
<dbReference type="PROSITE" id="PS50011">
    <property type="entry name" value="PROTEIN_KINASE_DOM"/>
    <property type="match status" value="1"/>
</dbReference>
<feature type="compositionally biased region" description="Polar residues" evidence="5">
    <location>
        <begin position="645"/>
        <end position="654"/>
    </location>
</feature>
<evidence type="ECO:0000256" key="4">
    <source>
        <dbReference type="PROSITE-ProRule" id="PRU10141"/>
    </source>
</evidence>
<evidence type="ECO:0000256" key="5">
    <source>
        <dbReference type="SAM" id="MobiDB-lite"/>
    </source>
</evidence>
<feature type="region of interest" description="Disordered" evidence="5">
    <location>
        <begin position="461"/>
        <end position="490"/>
    </location>
</feature>
<comment type="similarity">
    <text evidence="1">Belongs to the protein kinase superfamily. CAMK Ser/Thr protein kinase family. CHEK2 subfamily.</text>
</comment>
<dbReference type="STRING" id="765440.A0A0C3FG96"/>
<evidence type="ECO:0000256" key="3">
    <source>
        <dbReference type="ARBA" id="ARBA00022840"/>
    </source>
</evidence>
<dbReference type="EMBL" id="KN833013">
    <property type="protein sequence ID" value="KIM78854.1"/>
    <property type="molecule type" value="Genomic_DNA"/>
</dbReference>
<evidence type="ECO:0000313" key="8">
    <source>
        <dbReference type="EMBL" id="KIM78854.1"/>
    </source>
</evidence>
<dbReference type="SMART" id="SM00220">
    <property type="entry name" value="S_TKc"/>
    <property type="match status" value="1"/>
</dbReference>
<sequence>MMQPPSSPGQEDAAMTEEVPTYDEGWQQTQQATQGIYNSHVDAHLWGFLQPCSAAIARMDFLKVVKVYGIGRNTEGNSFVLPGFKVSNKHCKITWDGKEDTKSDVIIQDLSSNGTFVNGEKIGKGRSKIIRDGNEIAFGTPQPQPQNDGEEDYRYIFRFVAAGPPTEGIHAYYDLGIELGKGSFASVYKAMHRVSGEWYAVKMIQADKVKKSAANGNGGDVDPRKATAFAREISILEQLSHPNICQLKETFFDNVGHSINLVLELVEGGDLLDYILARNGIEELPAKHITFQICDALAYIHLKGIAHRDLKPENVLLTNDEPPIVKVADFGLAKVVDSLTVLRTMCGTPSYLAPEVVMQVHNEGYSHLVDSWSVGVIVFSMLTNTSPFIEDEHIPDLRTRISERRVDWSALQRANISVDGQAFIRRLLDPRPHIRMSLDQARRHVWLQGHGSIQNRALNHSPSAESLAQGDQSMLGADDEPAVDYGYTEGDPVSQEFEKMQLRQNGAINGDIIQSEASRVLRRRSDILSQAAEDENAARILEPSWQMISSSHGRDNGDENGAGPSTRGNKRKDHPMDVSLTPMPEGEEWSAANGASEHGRNSRARDNAEPAQQPASRSVRGTRAKKAGAGPSEDEPPSKVRRSARQTPQKNARR</sequence>
<dbReference type="PROSITE" id="PS00108">
    <property type="entry name" value="PROTEIN_KINASE_ST"/>
    <property type="match status" value="1"/>
</dbReference>
<feature type="region of interest" description="Disordered" evidence="5">
    <location>
        <begin position="548"/>
        <end position="654"/>
    </location>
</feature>
<dbReference type="InterPro" id="IPR011009">
    <property type="entry name" value="Kinase-like_dom_sf"/>
</dbReference>
<dbReference type="SUPFAM" id="SSF49879">
    <property type="entry name" value="SMAD/FHA domain"/>
    <property type="match status" value="1"/>
</dbReference>
<protein>
    <submittedName>
        <fullName evidence="8">Uncharacterized protein</fullName>
    </submittedName>
</protein>
<keyword evidence="2 4" id="KW-0547">Nucleotide-binding</keyword>
<dbReference type="Gene3D" id="2.60.200.20">
    <property type="match status" value="1"/>
</dbReference>
<feature type="compositionally biased region" description="Polar residues" evidence="5">
    <location>
        <begin position="461"/>
        <end position="472"/>
    </location>
</feature>
<feature type="compositionally biased region" description="Basic and acidic residues" evidence="5">
    <location>
        <begin position="597"/>
        <end position="608"/>
    </location>
</feature>
<dbReference type="PROSITE" id="PS00107">
    <property type="entry name" value="PROTEIN_KINASE_ATP"/>
    <property type="match status" value="1"/>
</dbReference>
<name>A0A0C3FG96_PILCF</name>
<evidence type="ECO:0000259" key="7">
    <source>
        <dbReference type="PROSITE" id="PS50011"/>
    </source>
</evidence>
<dbReference type="SUPFAM" id="SSF56112">
    <property type="entry name" value="Protein kinase-like (PK-like)"/>
    <property type="match status" value="1"/>
</dbReference>
<feature type="binding site" evidence="4">
    <location>
        <position position="202"/>
    </location>
    <ligand>
        <name>ATP</name>
        <dbReference type="ChEBI" id="CHEBI:30616"/>
    </ligand>
</feature>
<dbReference type="InterPro" id="IPR000719">
    <property type="entry name" value="Prot_kinase_dom"/>
</dbReference>
<dbReference type="InParanoid" id="A0A0C3FG96"/>